<accession>A0A2K3DQ75</accession>
<feature type="compositionally biased region" description="Polar residues" evidence="7">
    <location>
        <begin position="813"/>
        <end position="825"/>
    </location>
</feature>
<feature type="binding site" evidence="4">
    <location>
        <begin position="1087"/>
        <end position="1091"/>
    </location>
    <ligand>
        <name>AMP</name>
        <dbReference type="ChEBI" id="CHEBI:456215"/>
    </ligand>
</feature>
<dbReference type="GO" id="GO:0047555">
    <property type="term" value="F:3',5'-cyclic-GMP phosphodiesterase activity"/>
    <property type="evidence" value="ECO:0000318"/>
    <property type="project" value="GO_Central"/>
</dbReference>
<evidence type="ECO:0000256" key="7">
    <source>
        <dbReference type="SAM" id="MobiDB-lite"/>
    </source>
</evidence>
<feature type="transmembrane region" description="Helical" evidence="8">
    <location>
        <begin position="43"/>
        <end position="64"/>
    </location>
</feature>
<dbReference type="SMART" id="SM01079">
    <property type="entry name" value="CHASE"/>
    <property type="match status" value="1"/>
</dbReference>
<feature type="binding site" evidence="5">
    <location>
        <position position="1129"/>
    </location>
    <ligand>
        <name>Zn(2+)</name>
        <dbReference type="ChEBI" id="CHEBI:29105"/>
        <label>2</label>
    </ligand>
</feature>
<proteinExistence type="inferred from homology"/>
<dbReference type="EMBL" id="CM008967">
    <property type="protein sequence ID" value="PNW82683.1"/>
    <property type="molecule type" value="Genomic_DNA"/>
</dbReference>
<feature type="binding site" evidence="4">
    <location>
        <position position="1349"/>
    </location>
    <ligand>
        <name>AMP</name>
        <dbReference type="ChEBI" id="CHEBI:456215"/>
    </ligand>
</feature>
<protein>
    <recommendedName>
        <fullName evidence="6">Phosphodiesterase</fullName>
        <ecNumber evidence="6">3.1.4.-</ecNumber>
    </recommendedName>
</protein>
<dbReference type="Pfam" id="PF00233">
    <property type="entry name" value="PDEase_I"/>
    <property type="match status" value="1"/>
</dbReference>
<feature type="compositionally biased region" description="Basic and acidic residues" evidence="7">
    <location>
        <begin position="1431"/>
        <end position="1440"/>
    </location>
</feature>
<comment type="cofactor">
    <cofactor evidence="6">
        <name>a divalent metal cation</name>
        <dbReference type="ChEBI" id="CHEBI:60240"/>
    </cofactor>
    <text evidence="6">Binds 2 divalent metal cations per subunit. Site 1 may preferentially bind zinc ions, while site 2 has a preference for magnesium and/or manganese ions.</text>
</comment>
<feature type="binding site" evidence="5">
    <location>
        <position position="1298"/>
    </location>
    <ligand>
        <name>Zn(2+)</name>
        <dbReference type="ChEBI" id="CHEBI:29105"/>
        <label>1</label>
    </ligand>
</feature>
<keyword evidence="12" id="KW-1185">Reference proteome</keyword>
<gene>
    <name evidence="11" type="ORF">CHLRE_06g289400v5</name>
</gene>
<feature type="region of interest" description="Disordered" evidence="7">
    <location>
        <begin position="1233"/>
        <end position="1264"/>
    </location>
</feature>
<dbReference type="InParanoid" id="A0A2K3DQ75"/>
<evidence type="ECO:0000256" key="6">
    <source>
        <dbReference type="RuleBase" id="RU363067"/>
    </source>
</evidence>
<reference evidence="11 12" key="1">
    <citation type="journal article" date="2007" name="Science">
        <title>The Chlamydomonas genome reveals the evolution of key animal and plant functions.</title>
        <authorList>
            <person name="Merchant S.S."/>
            <person name="Prochnik S.E."/>
            <person name="Vallon O."/>
            <person name="Harris E.H."/>
            <person name="Karpowicz S.J."/>
            <person name="Witman G.B."/>
            <person name="Terry A."/>
            <person name="Salamov A."/>
            <person name="Fritz-Laylin L.K."/>
            <person name="Marechal-Drouard L."/>
            <person name="Marshall W.F."/>
            <person name="Qu L.H."/>
            <person name="Nelson D.R."/>
            <person name="Sanderfoot A.A."/>
            <person name="Spalding M.H."/>
            <person name="Kapitonov V.V."/>
            <person name="Ren Q."/>
            <person name="Ferris P."/>
            <person name="Lindquist E."/>
            <person name="Shapiro H."/>
            <person name="Lucas S.M."/>
            <person name="Grimwood J."/>
            <person name="Schmutz J."/>
            <person name="Cardol P."/>
            <person name="Cerutti H."/>
            <person name="Chanfreau G."/>
            <person name="Chen C.L."/>
            <person name="Cognat V."/>
            <person name="Croft M.T."/>
            <person name="Dent R."/>
            <person name="Dutcher S."/>
            <person name="Fernandez E."/>
            <person name="Fukuzawa H."/>
            <person name="Gonzalez-Ballester D."/>
            <person name="Gonzalez-Halphen D."/>
            <person name="Hallmann A."/>
            <person name="Hanikenne M."/>
            <person name="Hippler M."/>
            <person name="Inwood W."/>
            <person name="Jabbari K."/>
            <person name="Kalanon M."/>
            <person name="Kuras R."/>
            <person name="Lefebvre P.A."/>
            <person name="Lemaire S.D."/>
            <person name="Lobanov A.V."/>
            <person name="Lohr M."/>
            <person name="Manuell A."/>
            <person name="Meier I."/>
            <person name="Mets L."/>
            <person name="Mittag M."/>
            <person name="Mittelmeier T."/>
            <person name="Moroney J.V."/>
            <person name="Moseley J."/>
            <person name="Napoli C."/>
            <person name="Nedelcu A.M."/>
            <person name="Niyogi K."/>
            <person name="Novoselov S.V."/>
            <person name="Paulsen I.T."/>
            <person name="Pazour G."/>
            <person name="Purton S."/>
            <person name="Ral J.P."/>
            <person name="Riano-Pachon D.M."/>
            <person name="Riekhof W."/>
            <person name="Rymarquis L."/>
            <person name="Schroda M."/>
            <person name="Stern D."/>
            <person name="Umen J."/>
            <person name="Willows R."/>
            <person name="Wilson N."/>
            <person name="Zimmer S.L."/>
            <person name="Allmer J."/>
            <person name="Balk J."/>
            <person name="Bisova K."/>
            <person name="Chen C.J."/>
            <person name="Elias M."/>
            <person name="Gendler K."/>
            <person name="Hauser C."/>
            <person name="Lamb M.R."/>
            <person name="Ledford H."/>
            <person name="Long J.C."/>
            <person name="Minagawa J."/>
            <person name="Page M.D."/>
            <person name="Pan J."/>
            <person name="Pootakham W."/>
            <person name="Roje S."/>
            <person name="Rose A."/>
            <person name="Stahlberg E."/>
            <person name="Terauchi A.M."/>
            <person name="Yang P."/>
            <person name="Ball S."/>
            <person name="Bowler C."/>
            <person name="Dieckmann C.L."/>
            <person name="Gladyshev V.N."/>
            <person name="Green P."/>
            <person name="Jorgensen R."/>
            <person name="Mayfield S."/>
            <person name="Mueller-Roeber B."/>
            <person name="Rajamani S."/>
            <person name="Sayre R.T."/>
            <person name="Brokstein P."/>
            <person name="Dubchak I."/>
            <person name="Goodstein D."/>
            <person name="Hornick L."/>
            <person name="Huang Y.W."/>
            <person name="Jhaveri J."/>
            <person name="Luo Y."/>
            <person name="Martinez D."/>
            <person name="Ngau W.C."/>
            <person name="Otillar B."/>
            <person name="Poliakov A."/>
            <person name="Porter A."/>
            <person name="Szajkowski L."/>
            <person name="Werner G."/>
            <person name="Zhou K."/>
            <person name="Grigoriev I.V."/>
            <person name="Rokhsar D.S."/>
            <person name="Grossman A.R."/>
        </authorList>
    </citation>
    <scope>NUCLEOTIDE SEQUENCE [LARGE SCALE GENOMIC DNA]</scope>
    <source>
        <strain evidence="12">CC-503</strain>
    </source>
</reference>
<dbReference type="Gramene" id="PNW82683">
    <property type="protein sequence ID" value="PNW82683"/>
    <property type="gene ID" value="CHLRE_06g289400v5"/>
</dbReference>
<evidence type="ECO:0000256" key="2">
    <source>
        <dbReference type="ARBA" id="ARBA00022801"/>
    </source>
</evidence>
<dbReference type="PROSITE" id="PS51845">
    <property type="entry name" value="PDEASE_I_2"/>
    <property type="match status" value="1"/>
</dbReference>
<feature type="active site" description="Proton donor" evidence="3">
    <location>
        <position position="1087"/>
    </location>
</feature>
<evidence type="ECO:0000256" key="8">
    <source>
        <dbReference type="SAM" id="Phobius"/>
    </source>
</evidence>
<dbReference type="InterPro" id="IPR036971">
    <property type="entry name" value="PDEase_catalytic_dom_sf"/>
</dbReference>
<dbReference type="PANTHER" id="PTHR11347">
    <property type="entry name" value="CYCLIC NUCLEOTIDE PHOSPHODIESTERASE"/>
    <property type="match status" value="1"/>
</dbReference>
<dbReference type="ExpressionAtlas" id="A0A2K3DQ75">
    <property type="expression patterns" value="baseline and differential"/>
</dbReference>
<evidence type="ECO:0000256" key="1">
    <source>
        <dbReference type="ARBA" id="ARBA00022723"/>
    </source>
</evidence>
<dbReference type="InterPro" id="IPR023174">
    <property type="entry name" value="PDEase_CS"/>
</dbReference>
<feature type="binding site" evidence="4">
    <location>
        <position position="1298"/>
    </location>
    <ligand>
        <name>AMP</name>
        <dbReference type="ChEBI" id="CHEBI:456215"/>
    </ligand>
</feature>
<evidence type="ECO:0000256" key="4">
    <source>
        <dbReference type="PIRSR" id="PIRSR623088-2"/>
    </source>
</evidence>
<feature type="binding site" evidence="5">
    <location>
        <position position="1129"/>
    </location>
    <ligand>
        <name>Zn(2+)</name>
        <dbReference type="ChEBI" id="CHEBI:29105"/>
        <label>1</label>
    </ligand>
</feature>
<feature type="compositionally biased region" description="Gly residues" evidence="7">
    <location>
        <begin position="1250"/>
        <end position="1259"/>
    </location>
</feature>
<keyword evidence="8" id="KW-1133">Transmembrane helix</keyword>
<dbReference type="InterPro" id="IPR006189">
    <property type="entry name" value="CHASE_dom"/>
</dbReference>
<feature type="region of interest" description="Disordered" evidence="7">
    <location>
        <begin position="1421"/>
        <end position="1528"/>
    </location>
</feature>
<keyword evidence="1 5" id="KW-0479">Metal-binding</keyword>
<dbReference type="PROSITE" id="PS00126">
    <property type="entry name" value="PDEASE_I_1"/>
    <property type="match status" value="1"/>
</dbReference>
<dbReference type="RefSeq" id="XP_042924104.1">
    <property type="nucleotide sequence ID" value="XM_043063397.1"/>
</dbReference>
<dbReference type="SUPFAM" id="SSF109604">
    <property type="entry name" value="HD-domain/PDEase-like"/>
    <property type="match status" value="1"/>
</dbReference>
<dbReference type="GeneID" id="5721066"/>
<feature type="binding site" evidence="5">
    <location>
        <position position="1128"/>
    </location>
    <ligand>
        <name>Zn(2+)</name>
        <dbReference type="ChEBI" id="CHEBI:29105"/>
        <label>1</label>
    </ligand>
</feature>
<feature type="binding site" evidence="5">
    <location>
        <position position="1091"/>
    </location>
    <ligand>
        <name>Zn(2+)</name>
        <dbReference type="ChEBI" id="CHEBI:29105"/>
        <label>1</label>
    </ligand>
</feature>
<feature type="compositionally biased region" description="Low complexity" evidence="7">
    <location>
        <begin position="742"/>
        <end position="752"/>
    </location>
</feature>
<feature type="compositionally biased region" description="Low complexity" evidence="7">
    <location>
        <begin position="1501"/>
        <end position="1513"/>
    </location>
</feature>
<feature type="transmembrane region" description="Helical" evidence="8">
    <location>
        <begin position="322"/>
        <end position="346"/>
    </location>
</feature>
<dbReference type="GO" id="GO:0004115">
    <property type="term" value="F:3',5'-cyclic-AMP phosphodiesterase activity"/>
    <property type="evidence" value="ECO:0000318"/>
    <property type="project" value="GO_Central"/>
</dbReference>
<dbReference type="KEGG" id="cre:CHLRE_06g289400v5"/>
<keyword evidence="2 6" id="KW-0378">Hydrolase</keyword>
<keyword evidence="8" id="KW-0472">Membrane</keyword>
<evidence type="ECO:0000313" key="11">
    <source>
        <dbReference type="EMBL" id="PNW82683.1"/>
    </source>
</evidence>
<dbReference type="OrthoDB" id="568146at2759"/>
<dbReference type="Pfam" id="PF03924">
    <property type="entry name" value="CHASE"/>
    <property type="match status" value="1"/>
</dbReference>
<feature type="region of interest" description="Disordered" evidence="7">
    <location>
        <begin position="742"/>
        <end position="784"/>
    </location>
</feature>
<evidence type="ECO:0000256" key="3">
    <source>
        <dbReference type="PIRSR" id="PIRSR623088-1"/>
    </source>
</evidence>
<feature type="domain" description="PDEase" evidence="10">
    <location>
        <begin position="1012"/>
        <end position="1392"/>
    </location>
</feature>
<dbReference type="GO" id="GO:0007165">
    <property type="term" value="P:signal transduction"/>
    <property type="evidence" value="ECO:0007669"/>
    <property type="project" value="InterPro"/>
</dbReference>
<feature type="region of interest" description="Disordered" evidence="7">
    <location>
        <begin position="807"/>
        <end position="852"/>
    </location>
</feature>
<dbReference type="Gene3D" id="1.10.1300.10">
    <property type="entry name" value="3'5'-cyclic nucleotide phosphodiesterase, catalytic domain"/>
    <property type="match status" value="1"/>
</dbReference>
<evidence type="ECO:0000313" key="12">
    <source>
        <dbReference type="Proteomes" id="UP000006906"/>
    </source>
</evidence>
<dbReference type="Proteomes" id="UP000006906">
    <property type="component" value="Chromosome 6"/>
</dbReference>
<dbReference type="PRINTS" id="PR00387">
    <property type="entry name" value="PDIESTERASE1"/>
</dbReference>
<keyword evidence="8" id="KW-0812">Transmembrane</keyword>
<dbReference type="GO" id="GO:0141162">
    <property type="term" value="P:negative regulation of cAMP/PKA signal transduction"/>
    <property type="evidence" value="ECO:0000318"/>
    <property type="project" value="GO_Central"/>
</dbReference>
<evidence type="ECO:0000259" key="10">
    <source>
        <dbReference type="PROSITE" id="PS51845"/>
    </source>
</evidence>
<evidence type="ECO:0000259" key="9">
    <source>
        <dbReference type="PROSITE" id="PS50839"/>
    </source>
</evidence>
<dbReference type="PROSITE" id="PS50839">
    <property type="entry name" value="CHASE"/>
    <property type="match status" value="1"/>
</dbReference>
<dbReference type="GO" id="GO:0046872">
    <property type="term" value="F:metal ion binding"/>
    <property type="evidence" value="ECO:0007669"/>
    <property type="project" value="UniProtKB-KW"/>
</dbReference>
<dbReference type="InterPro" id="IPR003607">
    <property type="entry name" value="HD/PDEase_dom"/>
</dbReference>
<dbReference type="InterPro" id="IPR002073">
    <property type="entry name" value="PDEase_catalytic_dom"/>
</dbReference>
<feature type="region of interest" description="Disordered" evidence="7">
    <location>
        <begin position="625"/>
        <end position="671"/>
    </location>
</feature>
<dbReference type="EC" id="3.1.4.-" evidence="6"/>
<dbReference type="CDD" id="cd00077">
    <property type="entry name" value="HDc"/>
    <property type="match status" value="1"/>
</dbReference>
<feature type="domain" description="CHASE" evidence="9">
    <location>
        <begin position="141"/>
        <end position="262"/>
    </location>
</feature>
<organism evidence="11 12">
    <name type="scientific">Chlamydomonas reinhardtii</name>
    <name type="common">Chlamydomonas smithii</name>
    <dbReference type="NCBI Taxonomy" id="3055"/>
    <lineage>
        <taxon>Eukaryota</taxon>
        <taxon>Viridiplantae</taxon>
        <taxon>Chlorophyta</taxon>
        <taxon>core chlorophytes</taxon>
        <taxon>Chlorophyceae</taxon>
        <taxon>CS clade</taxon>
        <taxon>Chlamydomonadales</taxon>
        <taxon>Chlamydomonadaceae</taxon>
        <taxon>Chlamydomonas</taxon>
    </lineage>
</organism>
<evidence type="ECO:0000256" key="5">
    <source>
        <dbReference type="PIRSR" id="PIRSR623088-3"/>
    </source>
</evidence>
<feature type="binding site" evidence="4">
    <location>
        <position position="1129"/>
    </location>
    <ligand>
        <name>AMP</name>
        <dbReference type="ChEBI" id="CHEBI:456215"/>
    </ligand>
</feature>
<dbReference type="InterPro" id="IPR023088">
    <property type="entry name" value="PDEase"/>
</dbReference>
<comment type="similarity">
    <text evidence="6">Belongs to the cyclic nucleotide phosphodiesterase family.</text>
</comment>
<name>A0A2K3DQ75_CHLRE</name>
<sequence length="1528" mass="155558">MREPSRGRGDRRIRAAFVRAWQRVLNDTKNLCRLVVHYPSTTIIPLLVLAVVVGVGVWGITRVAEADASGAKNRATALAIDTASSFRQHLDAGSLAPIMALAALVQHDPSYAFLSSIFPSFVPVLASQVPGNAIRSLQLAPFGVIRMIWPLAGNQAAFGLDLFASATERDGAVKTVEDHKITLVGPMTFRQGGYGVRVRMPIFVSNVSQGRNTSFGGPDPLNDYCGAPCYDATNRTLFWGFATALVDLNLLSNSSDSRLRGLEQQGFDYELLAPAAAANLSVIARSGSDLGGREVVEAVIDLPNNKWVLRLAPHNGVWMPTWYAPLLAGVVVLGVALAALIFAVLVTRRQHQMLLEALLPREVIRDLVSRDAASAGPRIMQADTAADVLLKMMGCLLEGSAPDLRDVLFIRTTVLRNLDIYAPLNLSSHIKEANYDADVAQALMQQLGGAAFGGAANDHLYDELDDLEVDNQLPYGVDDHGAYDELGEMDGAGGGGGAADPCETLGGALALLMTPQPAIWYGGGGGGGDDFDDAKSDAALPTVVTECAVLTTQGSIHSNAESVRVAAVAASMVGTASVVGGGGGGGGDAFDVQSRQLSLSLTAAAPAAAGPGAGGVSSAAAAAIDSWRRRSRDHAREHTGQAGAGRMSNSLSGMLAPPGAHGPTLPHSPQAATAAGAAAAVAAANQTLSGSHGNVFLVPMRPATVQGLQSAAGASKGLPTASAHVPQLPAVLTSPVPLPSLATDGAAGTATAEENGPSQCSSDAADNIVPSGAGRPAPPAVVSSGGGVAGGHGLGAYSPLLLSTAGTPHSARLQPSNSQHIQHSVSGGAGSPLLGAPPQSSTTPGGLSGGGGAGGASLLQQLLHTTASGAAVGAGAGAGAAVGAGAGGGSAARFSASADIPTAAVVAGAGDRVNSAGGRLMPPRSPLGGLRIKRAQQVSPGPGQVGGGGGGSLSATFSGALLSASQLCLTLPEDRHSSRLGGGQGGSVVGGGGGGGGNMLQTLTARRQAMPPPPSVIMEVERLLAGADGWQFDTWRLREATQGHPLSTLGFFLLQRSGIISRFKLSGVTVARFLRHIEAGYPDNPYHSATHAADVLQTLHVIIHGAQLHVHYLDALGLFAAYFAAIVHDYGHPGLTNDFLIATSDPLAVRYNDKSPLENHHAAAAFSVLRRSEVDVLSTLTLQERNTFRKQVIEMVLATDMKQHFTTLSHFQTMHRLASFQQVQQAALAAASGAAPSPAGGHSGRNLMANGGGGGGAGGAAVTPSERSATLLEHMTAPRPKDDMERMLGLQVAMKAADLGHLGEELEVHKRWLAGLEEEFFNQGDREKELGIPISPLFDRAKQGVSKSQVGFYDFVALPLVHALTSAFPGSKPLMKCFARNYAHWKSVEAAAAAAPTAGGGSTAVAASPSGKAAGAAAAAAGDKVGTPEGKGGKEGKDEPAGADVAASRPTAVLPASGKAANGADVLQRQQTAGEGIAATRANAAAEQKTPRGAAPNGRMPATAAGAALPATPSRRDAIAAPAQLQEE</sequence>